<organism evidence="2 3">
    <name type="scientific">Pelusios castaneus</name>
    <name type="common">West African mud turtle</name>
    <dbReference type="NCBI Taxonomy" id="367368"/>
    <lineage>
        <taxon>Eukaryota</taxon>
        <taxon>Metazoa</taxon>
        <taxon>Chordata</taxon>
        <taxon>Craniata</taxon>
        <taxon>Vertebrata</taxon>
        <taxon>Euteleostomi</taxon>
        <taxon>Archelosauria</taxon>
        <taxon>Testudinata</taxon>
        <taxon>Testudines</taxon>
        <taxon>Pleurodira</taxon>
        <taxon>Pelomedusidae</taxon>
        <taxon>Pelusios</taxon>
    </lineage>
</organism>
<reference evidence="2" key="1">
    <citation type="submission" date="2025-08" db="UniProtKB">
        <authorList>
            <consortium name="Ensembl"/>
        </authorList>
    </citation>
    <scope>IDENTIFICATION</scope>
</reference>
<dbReference type="Gene3D" id="1.10.287.2900">
    <property type="match status" value="1"/>
</dbReference>
<evidence type="ECO:0000313" key="3">
    <source>
        <dbReference type="Proteomes" id="UP000694393"/>
    </source>
</evidence>
<dbReference type="InterPro" id="IPR052848">
    <property type="entry name" value="CHCH_domain-containing_protein"/>
</dbReference>
<keyword evidence="3" id="KW-1185">Reference proteome</keyword>
<sequence length="89" mass="9956">SLWSRTAAPRDAGQQLTQCGGRVKPGALEQLPLFMSSSRHPIVQKIRRDCAEPFAAFEQCLERNEASVMNCAEHVQRFLLCAERVKLAT</sequence>
<dbReference type="Ensembl" id="ENSPCET00000018415.1">
    <property type="protein sequence ID" value="ENSPCEP00000017801.1"/>
    <property type="gene ID" value="ENSPCEG00000013941.1"/>
</dbReference>
<evidence type="ECO:0000313" key="2">
    <source>
        <dbReference type="Ensembl" id="ENSPCEP00000017801.1"/>
    </source>
</evidence>
<protein>
    <recommendedName>
        <fullName evidence="4">Coiled-coil-helix-coiled-coil-helix domain containing 5</fullName>
    </recommendedName>
</protein>
<reference evidence="2" key="2">
    <citation type="submission" date="2025-09" db="UniProtKB">
        <authorList>
            <consortium name="Ensembl"/>
        </authorList>
    </citation>
    <scope>IDENTIFICATION</scope>
</reference>
<name>A0A8C8SC49_9SAUR</name>
<accession>A0A8C8SC49</accession>
<proteinExistence type="predicted"/>
<evidence type="ECO:0008006" key="4">
    <source>
        <dbReference type="Google" id="ProtNLM"/>
    </source>
</evidence>
<dbReference type="AlphaFoldDB" id="A0A8C8SC49"/>
<feature type="region of interest" description="Disordered" evidence="1">
    <location>
        <begin position="1"/>
        <end position="20"/>
    </location>
</feature>
<dbReference type="PANTHER" id="PTHR47106">
    <property type="entry name" value="COILED-COIL-HELIX-COILED-COIL-HELIX DOMAIN-CONTAINING PROTEIN 5"/>
    <property type="match status" value="1"/>
</dbReference>
<dbReference type="Proteomes" id="UP000694393">
    <property type="component" value="Unplaced"/>
</dbReference>
<dbReference type="PROSITE" id="PS51808">
    <property type="entry name" value="CHCH"/>
    <property type="match status" value="1"/>
</dbReference>
<dbReference type="GO" id="GO:0005758">
    <property type="term" value="C:mitochondrial intermembrane space"/>
    <property type="evidence" value="ECO:0007669"/>
    <property type="project" value="TreeGrafter"/>
</dbReference>
<evidence type="ECO:0000256" key="1">
    <source>
        <dbReference type="SAM" id="MobiDB-lite"/>
    </source>
</evidence>
<dbReference type="PANTHER" id="PTHR47106:SF1">
    <property type="entry name" value="COILED-COIL-HELIX-COILED-COIL-HELIX DOMAIN-CONTAINING PROTEIN 5"/>
    <property type="match status" value="1"/>
</dbReference>
<dbReference type="GO" id="GO:0045333">
    <property type="term" value="P:cellular respiration"/>
    <property type="evidence" value="ECO:0007669"/>
    <property type="project" value="TreeGrafter"/>
</dbReference>